<proteinExistence type="predicted"/>
<accession>A0A1G9BCD7</accession>
<gene>
    <name evidence="1" type="ORF">SAMN05216186_106211</name>
</gene>
<dbReference type="InterPro" id="IPR004155">
    <property type="entry name" value="PBS_lyase_HEAT"/>
</dbReference>
<dbReference type="AlphaFoldDB" id="A0A1G9BCD7"/>
<dbReference type="RefSeq" id="WP_084335523.1">
    <property type="nucleotide sequence ID" value="NZ_FNFD01000006.1"/>
</dbReference>
<dbReference type="STRING" id="137658.SAMN05216186_106211"/>
<dbReference type="SMART" id="SM00567">
    <property type="entry name" value="EZ_HEAT"/>
    <property type="match status" value="2"/>
</dbReference>
<dbReference type="SUPFAM" id="SSF48371">
    <property type="entry name" value="ARM repeat"/>
    <property type="match status" value="1"/>
</dbReference>
<keyword evidence="2" id="KW-1185">Reference proteome</keyword>
<dbReference type="Pfam" id="PF13646">
    <property type="entry name" value="HEAT_2"/>
    <property type="match status" value="1"/>
</dbReference>
<sequence>MTNPKNWLERLKSRPATGNYWQDYRQREAVAVLEANENNGDWAALSTYGNGFIREAAVRRLLESPSPQALAALLERLNDWVPQVRELAIEGVRPYLVPTQVEALLYSLKSLMALAKRQRTDHAPTLAAARAALLAPEVRVTLENAWRDSRGSEARFLFELLVEDLENRPQLLRRAVSHADMSVRRMAVQACDELSAEQAVPLLLRALETPGASVRVMALRALLGHSTEPHPYLQKALLDASAAVRALALWAAPRWNLDPRSVLRERLRLAPPQTKRAWLGVLGLAHDLKETLDEIWLTAARNAGPVAVRLASLEWQADNIPMLVTALNDGPKKVFLRATELLRKQSWEEVQTSLDERLVETLDSDRRDALVRLRPGWQQLAYLLRRLDAASPQDHASTLARLGDWCLGQYLIVDPMTPKPQRDALLARVKELEMSGALPTGCTERLK</sequence>
<dbReference type="EMBL" id="FNFD01000006">
    <property type="protein sequence ID" value="SDK37143.1"/>
    <property type="molecule type" value="Genomic_DNA"/>
</dbReference>
<dbReference type="Proteomes" id="UP000198706">
    <property type="component" value="Unassembled WGS sequence"/>
</dbReference>
<dbReference type="InterPro" id="IPR011989">
    <property type="entry name" value="ARM-like"/>
</dbReference>
<name>A0A1G9BCD7_9PSED</name>
<evidence type="ECO:0000313" key="1">
    <source>
        <dbReference type="EMBL" id="SDK37143.1"/>
    </source>
</evidence>
<dbReference type="InterPro" id="IPR016024">
    <property type="entry name" value="ARM-type_fold"/>
</dbReference>
<reference evidence="1 2" key="1">
    <citation type="submission" date="2016-10" db="EMBL/GenBank/DDBJ databases">
        <authorList>
            <person name="de Groot N.N."/>
        </authorList>
    </citation>
    <scope>NUCLEOTIDE SEQUENCE [LARGE SCALE GENOMIC DNA]</scope>
    <source>
        <strain evidence="1 2">JCM 21544</strain>
    </source>
</reference>
<protein>
    <submittedName>
        <fullName evidence="1">HEAT repeat</fullName>
    </submittedName>
</protein>
<evidence type="ECO:0000313" key="2">
    <source>
        <dbReference type="Proteomes" id="UP000198706"/>
    </source>
</evidence>
<dbReference type="Gene3D" id="1.25.10.10">
    <property type="entry name" value="Leucine-rich Repeat Variant"/>
    <property type="match status" value="1"/>
</dbReference>
<organism evidence="1 2">
    <name type="scientific">Pseudomonas indica</name>
    <dbReference type="NCBI Taxonomy" id="137658"/>
    <lineage>
        <taxon>Bacteria</taxon>
        <taxon>Pseudomonadati</taxon>
        <taxon>Pseudomonadota</taxon>
        <taxon>Gammaproteobacteria</taxon>
        <taxon>Pseudomonadales</taxon>
        <taxon>Pseudomonadaceae</taxon>
        <taxon>Pseudomonas</taxon>
    </lineage>
</organism>